<keyword evidence="4" id="KW-1185">Reference proteome</keyword>
<gene>
    <name evidence="3" type="ORF">DACRYDRAFT_110114</name>
</gene>
<dbReference type="HOGENOM" id="CLU_069175_0_0_1"/>
<sequence length="284" mass="30941">MMLATVFHNYLGYAPGADSLPILSKLGPNTTTELMATSLCSEKLLMAPDLHADPTFVEKYAELYCTMVKEQKTSASLPCKLEEVPLPILGSLTKWLAAAQCPMDVVGKSSILLGKHADDFDMLDLGELDIADGNGAEDWQKAKEKMEREMEKLEKQREKEQVMWDAALAMGKGGVCMQTSTGTPFYVRAPSPVVFDDYPPHISEEVLSLAAAIPEQPATPGPAKLISASPPSSPPQIPGPPAASSTEAAKKWSWKEWKAHRKAQKEAQDGEHEAKEADVELLHK</sequence>
<feature type="compositionally biased region" description="Basic and acidic residues" evidence="2">
    <location>
        <begin position="248"/>
        <end position="257"/>
    </location>
</feature>
<keyword evidence="1" id="KW-0175">Coiled coil</keyword>
<evidence type="ECO:0000313" key="4">
    <source>
        <dbReference type="Proteomes" id="UP000030653"/>
    </source>
</evidence>
<name>M5FTI1_DACPD</name>
<dbReference type="Proteomes" id="UP000030653">
    <property type="component" value="Unassembled WGS sequence"/>
</dbReference>
<dbReference type="RefSeq" id="XP_040626291.1">
    <property type="nucleotide sequence ID" value="XM_040768997.1"/>
</dbReference>
<feature type="region of interest" description="Disordered" evidence="2">
    <location>
        <begin position="218"/>
        <end position="284"/>
    </location>
</feature>
<dbReference type="GeneID" id="63684059"/>
<evidence type="ECO:0000256" key="2">
    <source>
        <dbReference type="SAM" id="MobiDB-lite"/>
    </source>
</evidence>
<organism evidence="3 4">
    <name type="scientific">Dacryopinax primogenitus (strain DJM 731)</name>
    <name type="common">Brown rot fungus</name>
    <dbReference type="NCBI Taxonomy" id="1858805"/>
    <lineage>
        <taxon>Eukaryota</taxon>
        <taxon>Fungi</taxon>
        <taxon>Dikarya</taxon>
        <taxon>Basidiomycota</taxon>
        <taxon>Agaricomycotina</taxon>
        <taxon>Dacrymycetes</taxon>
        <taxon>Dacrymycetales</taxon>
        <taxon>Dacrymycetaceae</taxon>
        <taxon>Dacryopinax</taxon>
    </lineage>
</organism>
<feature type="coiled-coil region" evidence="1">
    <location>
        <begin position="136"/>
        <end position="163"/>
    </location>
</feature>
<evidence type="ECO:0000313" key="3">
    <source>
        <dbReference type="EMBL" id="EJT99393.1"/>
    </source>
</evidence>
<protein>
    <submittedName>
        <fullName evidence="3">Uncharacterized protein</fullName>
    </submittedName>
</protein>
<evidence type="ECO:0000256" key="1">
    <source>
        <dbReference type="SAM" id="Coils"/>
    </source>
</evidence>
<reference evidence="3 4" key="1">
    <citation type="journal article" date="2012" name="Science">
        <title>The Paleozoic origin of enzymatic lignin decomposition reconstructed from 31 fungal genomes.</title>
        <authorList>
            <person name="Floudas D."/>
            <person name="Binder M."/>
            <person name="Riley R."/>
            <person name="Barry K."/>
            <person name="Blanchette R.A."/>
            <person name="Henrissat B."/>
            <person name="Martinez A.T."/>
            <person name="Otillar R."/>
            <person name="Spatafora J.W."/>
            <person name="Yadav J.S."/>
            <person name="Aerts A."/>
            <person name="Benoit I."/>
            <person name="Boyd A."/>
            <person name="Carlson A."/>
            <person name="Copeland A."/>
            <person name="Coutinho P.M."/>
            <person name="de Vries R.P."/>
            <person name="Ferreira P."/>
            <person name="Findley K."/>
            <person name="Foster B."/>
            <person name="Gaskell J."/>
            <person name="Glotzer D."/>
            <person name="Gorecki P."/>
            <person name="Heitman J."/>
            <person name="Hesse C."/>
            <person name="Hori C."/>
            <person name="Igarashi K."/>
            <person name="Jurgens J.A."/>
            <person name="Kallen N."/>
            <person name="Kersten P."/>
            <person name="Kohler A."/>
            <person name="Kuees U."/>
            <person name="Kumar T.K.A."/>
            <person name="Kuo A."/>
            <person name="LaButti K."/>
            <person name="Larrondo L.F."/>
            <person name="Lindquist E."/>
            <person name="Ling A."/>
            <person name="Lombard V."/>
            <person name="Lucas S."/>
            <person name="Lundell T."/>
            <person name="Martin R."/>
            <person name="McLaughlin D.J."/>
            <person name="Morgenstern I."/>
            <person name="Morin E."/>
            <person name="Murat C."/>
            <person name="Nagy L.G."/>
            <person name="Nolan M."/>
            <person name="Ohm R.A."/>
            <person name="Patyshakuliyeva A."/>
            <person name="Rokas A."/>
            <person name="Ruiz-Duenas F.J."/>
            <person name="Sabat G."/>
            <person name="Salamov A."/>
            <person name="Samejima M."/>
            <person name="Schmutz J."/>
            <person name="Slot J.C."/>
            <person name="St John F."/>
            <person name="Stenlid J."/>
            <person name="Sun H."/>
            <person name="Sun S."/>
            <person name="Syed K."/>
            <person name="Tsang A."/>
            <person name="Wiebenga A."/>
            <person name="Young D."/>
            <person name="Pisabarro A."/>
            <person name="Eastwood D.C."/>
            <person name="Martin F."/>
            <person name="Cullen D."/>
            <person name="Grigoriev I.V."/>
            <person name="Hibbett D.S."/>
        </authorList>
    </citation>
    <scope>NUCLEOTIDE SEQUENCE [LARGE SCALE GENOMIC DNA]</scope>
    <source>
        <strain evidence="3 4">DJM-731 SS1</strain>
    </source>
</reference>
<feature type="compositionally biased region" description="Basic and acidic residues" evidence="2">
    <location>
        <begin position="264"/>
        <end position="284"/>
    </location>
</feature>
<dbReference type="EMBL" id="JH795870">
    <property type="protein sequence ID" value="EJT99393.1"/>
    <property type="molecule type" value="Genomic_DNA"/>
</dbReference>
<accession>M5FTI1</accession>
<proteinExistence type="predicted"/>
<dbReference type="AlphaFoldDB" id="M5FTI1"/>
<feature type="compositionally biased region" description="Pro residues" evidence="2">
    <location>
        <begin position="231"/>
        <end position="241"/>
    </location>
</feature>